<comment type="caution">
    <text evidence="2">The sequence shown here is derived from an EMBL/GenBank/DDBJ whole genome shotgun (WGS) entry which is preliminary data.</text>
</comment>
<gene>
    <name evidence="2" type="ORF">EV655_101236</name>
</gene>
<proteinExistence type="predicted"/>
<keyword evidence="3" id="KW-1185">Reference proteome</keyword>
<keyword evidence="1" id="KW-0732">Signal</keyword>
<dbReference type="Pfam" id="PF04214">
    <property type="entry name" value="DUF411"/>
    <property type="match status" value="1"/>
</dbReference>
<evidence type="ECO:0000313" key="2">
    <source>
        <dbReference type="EMBL" id="TCO74079.1"/>
    </source>
</evidence>
<dbReference type="InterPro" id="IPR007332">
    <property type="entry name" value="DUF411"/>
</dbReference>
<evidence type="ECO:0000256" key="1">
    <source>
        <dbReference type="SAM" id="SignalP"/>
    </source>
</evidence>
<feature type="chain" id="PRO_5020790802" description="Metal-binding protein" evidence="1">
    <location>
        <begin position="27"/>
        <end position="155"/>
    </location>
</feature>
<evidence type="ECO:0008006" key="4">
    <source>
        <dbReference type="Google" id="ProtNLM"/>
    </source>
</evidence>
<organism evidence="2 3">
    <name type="scientific">Rhodovulum euryhalinum</name>
    <dbReference type="NCBI Taxonomy" id="35805"/>
    <lineage>
        <taxon>Bacteria</taxon>
        <taxon>Pseudomonadati</taxon>
        <taxon>Pseudomonadota</taxon>
        <taxon>Alphaproteobacteria</taxon>
        <taxon>Rhodobacterales</taxon>
        <taxon>Paracoccaceae</taxon>
        <taxon>Rhodovulum</taxon>
    </lineage>
</organism>
<protein>
    <recommendedName>
        <fullName evidence="4">Metal-binding protein</fullName>
    </recommendedName>
</protein>
<dbReference type="AlphaFoldDB" id="A0A4R2KSR6"/>
<dbReference type="Proteomes" id="UP000295142">
    <property type="component" value="Unassembled WGS sequence"/>
</dbReference>
<feature type="signal peptide" evidence="1">
    <location>
        <begin position="1"/>
        <end position="26"/>
    </location>
</feature>
<sequence length="155" mass="16446">MPHRHIHRSTALFALMLAALPIPGAAGETPIQVMKTSGCGCCVAWMDHLAAHGFRPVGQDLPGGLLVREKAARGVPSAMTSCHTATVEGYVIEGHVPAADIRRLLAERPDAVGLAVPDMPFGSPGMGPESRREAYEVHLIRGDGTTELFTSYPPD</sequence>
<reference evidence="2 3" key="1">
    <citation type="submission" date="2019-03" db="EMBL/GenBank/DDBJ databases">
        <title>Genomic Encyclopedia of Type Strains, Phase IV (KMG-IV): sequencing the most valuable type-strain genomes for metagenomic binning, comparative biology and taxonomic classification.</title>
        <authorList>
            <person name="Goeker M."/>
        </authorList>
    </citation>
    <scope>NUCLEOTIDE SEQUENCE [LARGE SCALE GENOMIC DNA]</scope>
    <source>
        <strain evidence="2 3">DSM 4868</strain>
    </source>
</reference>
<accession>A0A4R2KSR6</accession>
<name>A0A4R2KSR6_9RHOB</name>
<dbReference type="EMBL" id="SLWW01000001">
    <property type="protein sequence ID" value="TCO74079.1"/>
    <property type="molecule type" value="Genomic_DNA"/>
</dbReference>
<evidence type="ECO:0000313" key="3">
    <source>
        <dbReference type="Proteomes" id="UP000295142"/>
    </source>
</evidence>